<reference evidence="2" key="1">
    <citation type="submission" date="2014-11" db="EMBL/GenBank/DDBJ databases">
        <authorList>
            <person name="Amaro Gonzalez C."/>
        </authorList>
    </citation>
    <scope>NUCLEOTIDE SEQUENCE</scope>
</reference>
<feature type="region of interest" description="Disordered" evidence="1">
    <location>
        <begin position="22"/>
        <end position="44"/>
    </location>
</feature>
<feature type="compositionally biased region" description="Basic and acidic residues" evidence="1">
    <location>
        <begin position="24"/>
        <end position="44"/>
    </location>
</feature>
<accession>A0A0E9TUB2</accession>
<sequence length="44" mass="5201">MEDKDILIIRNFSQEATDILEQDVQSKEDHNNANDVDHRNKMTE</sequence>
<organism evidence="2">
    <name type="scientific">Anguilla anguilla</name>
    <name type="common">European freshwater eel</name>
    <name type="synonym">Muraena anguilla</name>
    <dbReference type="NCBI Taxonomy" id="7936"/>
    <lineage>
        <taxon>Eukaryota</taxon>
        <taxon>Metazoa</taxon>
        <taxon>Chordata</taxon>
        <taxon>Craniata</taxon>
        <taxon>Vertebrata</taxon>
        <taxon>Euteleostomi</taxon>
        <taxon>Actinopterygii</taxon>
        <taxon>Neopterygii</taxon>
        <taxon>Teleostei</taxon>
        <taxon>Anguilliformes</taxon>
        <taxon>Anguillidae</taxon>
        <taxon>Anguilla</taxon>
    </lineage>
</organism>
<dbReference type="AlphaFoldDB" id="A0A0E9TUB2"/>
<evidence type="ECO:0000313" key="2">
    <source>
        <dbReference type="EMBL" id="JAH56500.1"/>
    </source>
</evidence>
<dbReference type="EMBL" id="GBXM01047405">
    <property type="protein sequence ID" value="JAH61172.1"/>
    <property type="molecule type" value="Transcribed_RNA"/>
</dbReference>
<dbReference type="EMBL" id="GBXM01052077">
    <property type="protein sequence ID" value="JAH56500.1"/>
    <property type="molecule type" value="Transcribed_RNA"/>
</dbReference>
<reference evidence="2" key="2">
    <citation type="journal article" date="2015" name="Fish Shellfish Immunol.">
        <title>Early steps in the European eel (Anguilla anguilla)-Vibrio vulnificus interaction in the gills: Role of the RtxA13 toxin.</title>
        <authorList>
            <person name="Callol A."/>
            <person name="Pajuelo D."/>
            <person name="Ebbesson L."/>
            <person name="Teles M."/>
            <person name="MacKenzie S."/>
            <person name="Amaro C."/>
        </authorList>
    </citation>
    <scope>NUCLEOTIDE SEQUENCE</scope>
</reference>
<dbReference type="EMBL" id="GBXM01049397">
    <property type="protein sequence ID" value="JAH59180.1"/>
    <property type="molecule type" value="Transcribed_RNA"/>
</dbReference>
<protein>
    <submittedName>
        <fullName evidence="2">Uncharacterized protein</fullName>
    </submittedName>
</protein>
<evidence type="ECO:0000256" key="1">
    <source>
        <dbReference type="SAM" id="MobiDB-lite"/>
    </source>
</evidence>
<name>A0A0E9TUB2_ANGAN</name>
<proteinExistence type="predicted"/>